<dbReference type="EMBL" id="MT141497">
    <property type="protein sequence ID" value="QJA63433.1"/>
    <property type="molecule type" value="Genomic_DNA"/>
</dbReference>
<evidence type="ECO:0000259" key="1">
    <source>
        <dbReference type="PROSITE" id="PS50943"/>
    </source>
</evidence>
<sequence length="67" mass="7332">MSLAVQRRLRQGGQTLAEIARAIGISRQAVSQYAHGDSIPTLYTAARIAQYLGCTLDELAGFRRRSP</sequence>
<dbReference type="InterPro" id="IPR010982">
    <property type="entry name" value="Lambda_DNA-bd_dom_sf"/>
</dbReference>
<feature type="domain" description="HTH cro/C1-type" evidence="1">
    <location>
        <begin position="15"/>
        <end position="59"/>
    </location>
</feature>
<reference evidence="2" key="1">
    <citation type="submission" date="2020-03" db="EMBL/GenBank/DDBJ databases">
        <title>The deep terrestrial virosphere.</title>
        <authorList>
            <person name="Holmfeldt K."/>
            <person name="Nilsson E."/>
            <person name="Simone D."/>
            <person name="Lopez-Fernandez M."/>
            <person name="Wu X."/>
            <person name="de Brujin I."/>
            <person name="Lundin D."/>
            <person name="Andersson A."/>
            <person name="Bertilsson S."/>
            <person name="Dopson M."/>
        </authorList>
    </citation>
    <scope>NUCLEOTIDE SEQUENCE</scope>
    <source>
        <strain evidence="2">MM415B00627</strain>
    </source>
</reference>
<dbReference type="AlphaFoldDB" id="A0A6M3J0S2"/>
<proteinExistence type="predicted"/>
<protein>
    <submittedName>
        <fullName evidence="2">Putative DNA binding, helix-turn-helix domain containing protein</fullName>
    </submittedName>
</protein>
<dbReference type="SUPFAM" id="SSF47413">
    <property type="entry name" value="lambda repressor-like DNA-binding domains"/>
    <property type="match status" value="1"/>
</dbReference>
<name>A0A6M3J0S2_9ZZZZ</name>
<dbReference type="SMART" id="SM00530">
    <property type="entry name" value="HTH_XRE"/>
    <property type="match status" value="1"/>
</dbReference>
<accession>A0A6M3J0S2</accession>
<dbReference type="Pfam" id="PF01381">
    <property type="entry name" value="HTH_3"/>
    <property type="match status" value="1"/>
</dbReference>
<gene>
    <name evidence="2" type="ORF">MM415B00627_0015</name>
</gene>
<dbReference type="CDD" id="cd00093">
    <property type="entry name" value="HTH_XRE"/>
    <property type="match status" value="1"/>
</dbReference>
<dbReference type="InterPro" id="IPR001387">
    <property type="entry name" value="Cro/C1-type_HTH"/>
</dbReference>
<dbReference type="Gene3D" id="1.10.260.40">
    <property type="entry name" value="lambda repressor-like DNA-binding domains"/>
    <property type="match status" value="1"/>
</dbReference>
<organism evidence="2">
    <name type="scientific">viral metagenome</name>
    <dbReference type="NCBI Taxonomy" id="1070528"/>
    <lineage>
        <taxon>unclassified sequences</taxon>
        <taxon>metagenomes</taxon>
        <taxon>organismal metagenomes</taxon>
    </lineage>
</organism>
<dbReference type="PROSITE" id="PS50943">
    <property type="entry name" value="HTH_CROC1"/>
    <property type="match status" value="1"/>
</dbReference>
<dbReference type="GO" id="GO:0003677">
    <property type="term" value="F:DNA binding"/>
    <property type="evidence" value="ECO:0007669"/>
    <property type="project" value="InterPro"/>
</dbReference>
<evidence type="ECO:0000313" key="2">
    <source>
        <dbReference type="EMBL" id="QJA63433.1"/>
    </source>
</evidence>